<reference evidence="1 2" key="1">
    <citation type="submission" date="2007-01" db="EMBL/GenBank/DDBJ databases">
        <authorList>
            <person name="Haygood M."/>
            <person name="Podell S."/>
            <person name="Anderson C."/>
            <person name="Hopkinson B."/>
            <person name="Roe K."/>
            <person name="Barbeau K."/>
            <person name="Gaasterland T."/>
            <person name="Ferriera S."/>
            <person name="Johnson J."/>
            <person name="Kravitz S."/>
            <person name="Beeson K."/>
            <person name="Sutton G."/>
            <person name="Rogers Y.-H."/>
            <person name="Friedman R."/>
            <person name="Frazier M."/>
            <person name="Venter J.C."/>
        </authorList>
    </citation>
    <scope>NUCLEOTIDE SEQUENCE [LARGE SCALE GENOMIC DNA]</scope>
    <source>
        <strain evidence="1 2">ATCC 23134</strain>
    </source>
</reference>
<gene>
    <name evidence="1" type="ORF">M23134_03433</name>
</gene>
<comment type="caution">
    <text evidence="1">The sequence shown here is derived from an EMBL/GenBank/DDBJ whole genome shotgun (WGS) entry which is preliminary data.</text>
</comment>
<dbReference type="AlphaFoldDB" id="A1ZMZ1"/>
<organism evidence="1 2">
    <name type="scientific">Microscilla marina ATCC 23134</name>
    <dbReference type="NCBI Taxonomy" id="313606"/>
    <lineage>
        <taxon>Bacteria</taxon>
        <taxon>Pseudomonadati</taxon>
        <taxon>Bacteroidota</taxon>
        <taxon>Cytophagia</taxon>
        <taxon>Cytophagales</taxon>
        <taxon>Microscillaceae</taxon>
        <taxon>Microscilla</taxon>
    </lineage>
</organism>
<evidence type="ECO:0000313" key="2">
    <source>
        <dbReference type="Proteomes" id="UP000004095"/>
    </source>
</evidence>
<evidence type="ECO:0000313" key="1">
    <source>
        <dbReference type="EMBL" id="EAY28172.1"/>
    </source>
</evidence>
<protein>
    <submittedName>
        <fullName evidence="1">Uncharacterized protein</fullName>
    </submittedName>
</protein>
<name>A1ZMZ1_MICM2</name>
<proteinExistence type="predicted"/>
<sequence>MLGAVVLEMGHHWLHYLDAHHHGGVHHHTHAHATEDHHGHDHIKELFVLVAPPVHLHHHLPQVVATTGKYFTKPRLLFCLKQTLYMFSLPFYQASTVSITLVPASPPPQA</sequence>
<dbReference type="EMBL" id="AAWS01000017">
    <property type="protein sequence ID" value="EAY28172.1"/>
    <property type="molecule type" value="Genomic_DNA"/>
</dbReference>
<accession>A1ZMZ1</accession>
<keyword evidence="2" id="KW-1185">Reference proteome</keyword>
<dbReference type="Proteomes" id="UP000004095">
    <property type="component" value="Unassembled WGS sequence"/>
</dbReference>